<dbReference type="PANTHER" id="PTHR35391:SF5">
    <property type="entry name" value="DUF6590 DOMAIN-CONTAINING PROTEIN"/>
    <property type="match status" value="1"/>
</dbReference>
<evidence type="ECO:0000256" key="1">
    <source>
        <dbReference type="SAM" id="MobiDB-lite"/>
    </source>
</evidence>
<evidence type="ECO:0000313" key="3">
    <source>
        <dbReference type="Proteomes" id="UP001396898"/>
    </source>
</evidence>
<reference evidence="2 3" key="1">
    <citation type="submission" date="2023-01" db="EMBL/GenBank/DDBJ databases">
        <title>Analysis of 21 Apiospora genomes using comparative genomics revels a genus with tremendous synthesis potential of carbohydrate active enzymes and secondary metabolites.</title>
        <authorList>
            <person name="Sorensen T."/>
        </authorList>
    </citation>
    <scope>NUCLEOTIDE SEQUENCE [LARGE SCALE GENOMIC DNA]</scope>
    <source>
        <strain evidence="2 3">CBS 20057</strain>
    </source>
</reference>
<proteinExistence type="predicted"/>
<feature type="region of interest" description="Disordered" evidence="1">
    <location>
        <begin position="515"/>
        <end position="534"/>
    </location>
</feature>
<feature type="region of interest" description="Disordered" evidence="1">
    <location>
        <begin position="478"/>
        <end position="500"/>
    </location>
</feature>
<organism evidence="2 3">
    <name type="scientific">Apiospora marii</name>
    <dbReference type="NCBI Taxonomy" id="335849"/>
    <lineage>
        <taxon>Eukaryota</taxon>
        <taxon>Fungi</taxon>
        <taxon>Dikarya</taxon>
        <taxon>Ascomycota</taxon>
        <taxon>Pezizomycotina</taxon>
        <taxon>Sordariomycetes</taxon>
        <taxon>Xylariomycetidae</taxon>
        <taxon>Amphisphaeriales</taxon>
        <taxon>Apiosporaceae</taxon>
        <taxon>Apiospora</taxon>
    </lineage>
</organism>
<gene>
    <name evidence="2" type="ORF">PG991_001907</name>
</gene>
<keyword evidence="3" id="KW-1185">Reference proteome</keyword>
<evidence type="ECO:0000313" key="2">
    <source>
        <dbReference type="EMBL" id="KAK8035834.1"/>
    </source>
</evidence>
<dbReference type="EMBL" id="JAQQWI010000005">
    <property type="protein sequence ID" value="KAK8035834.1"/>
    <property type="molecule type" value="Genomic_DNA"/>
</dbReference>
<accession>A0ABR1SNF0</accession>
<dbReference type="Proteomes" id="UP001396898">
    <property type="component" value="Unassembled WGS sequence"/>
</dbReference>
<protein>
    <submittedName>
        <fullName evidence="2">Uncharacterized protein</fullName>
    </submittedName>
</protein>
<sequence>MATLYAQTTSCLELFSSLAKQLESGPEEHRNKLPVAQVEDQAARLRVWASNLGALNTGHSALDHRLRDSTAIRTAIIRILDMTESILRISYLIVKGDRVPMEDVVGDYADTDEQDSSTDSGDSGSTLIDNELSFNLSRIIDFLSELHRLSFRIRNPGTRATAESTLKARLHREMDPHTGKDVFEQYAKEDYLRIKGLVADFHLQSGHELDHSSDYLIERASIANTNRRRCFSYWKAHASKLARVSAKPQVSMPTLPLVDETAPQTEIIPLKATTPHVAATNLVSEQKTTVTSTTEATKLAPNLDVDWDSKSQISYMSTTYDSTGVYSHPAPPHISSEAREYTCSYCHLTCPVKHFKGQAWRFPAVHLYLRRVSGSHISVHGPHRLERTRALGPSPLLALLRTPDVFGTESTVHHHLTNEHKELNASQIQRLLEMTVLDRQDERPKCSFCGSGGPYDVDFADHLACHMEKFAMIATPLDHDGDDTTRGSRSSVAMSGGDDSRLSLSSLSSFGSLVGGTEKGELLPPDSLANDESDPIEDFKHEIERCTRTSAIGGEYSVFDDPLGHWF</sequence>
<comment type="caution">
    <text evidence="2">The sequence shown here is derived from an EMBL/GenBank/DDBJ whole genome shotgun (WGS) entry which is preliminary data.</text>
</comment>
<name>A0ABR1SNF0_9PEZI</name>
<dbReference type="PANTHER" id="PTHR35391">
    <property type="entry name" value="C2H2-TYPE DOMAIN-CONTAINING PROTEIN-RELATED"/>
    <property type="match status" value="1"/>
</dbReference>